<name>A0AA38IHS2_9CUCU</name>
<keyword evidence="7" id="KW-1185">Reference proteome</keyword>
<organism evidence="6 7">
    <name type="scientific">Zophobas morio</name>
    <dbReference type="NCBI Taxonomy" id="2755281"/>
    <lineage>
        <taxon>Eukaryota</taxon>
        <taxon>Metazoa</taxon>
        <taxon>Ecdysozoa</taxon>
        <taxon>Arthropoda</taxon>
        <taxon>Hexapoda</taxon>
        <taxon>Insecta</taxon>
        <taxon>Pterygota</taxon>
        <taxon>Neoptera</taxon>
        <taxon>Endopterygota</taxon>
        <taxon>Coleoptera</taxon>
        <taxon>Polyphaga</taxon>
        <taxon>Cucujiformia</taxon>
        <taxon>Tenebrionidae</taxon>
        <taxon>Zophobas</taxon>
    </lineage>
</organism>
<dbReference type="AlphaFoldDB" id="A0AA38IHS2"/>
<gene>
    <name evidence="6" type="ORF">Zmor_015310</name>
</gene>
<dbReference type="InterPro" id="IPR058771">
    <property type="entry name" value="PWI_CCDC43"/>
</dbReference>
<dbReference type="Pfam" id="PF26091">
    <property type="entry name" value="PWI_CCDC43"/>
    <property type="match status" value="1"/>
</dbReference>
<dbReference type="Proteomes" id="UP001168821">
    <property type="component" value="Unassembled WGS sequence"/>
</dbReference>
<evidence type="ECO:0000256" key="4">
    <source>
        <dbReference type="SAM" id="MobiDB-lite"/>
    </source>
</evidence>
<evidence type="ECO:0000256" key="1">
    <source>
        <dbReference type="ARBA" id="ARBA00005305"/>
    </source>
</evidence>
<evidence type="ECO:0000256" key="2">
    <source>
        <dbReference type="ARBA" id="ARBA00016648"/>
    </source>
</evidence>
<accession>A0AA38IHS2</accession>
<dbReference type="PANTHER" id="PTHR31684">
    <property type="entry name" value="COILED-COIL DOMAIN-CONTAINING PROTEIN 43"/>
    <property type="match status" value="1"/>
</dbReference>
<protein>
    <recommendedName>
        <fullName evidence="2">Coiled-coil domain-containing protein 43</fullName>
    </recommendedName>
</protein>
<reference evidence="6" key="1">
    <citation type="journal article" date="2023" name="G3 (Bethesda)">
        <title>Whole genome assemblies of Zophobas morio and Tenebrio molitor.</title>
        <authorList>
            <person name="Kaur S."/>
            <person name="Stinson S.A."/>
            <person name="diCenzo G.C."/>
        </authorList>
    </citation>
    <scope>NUCLEOTIDE SEQUENCE</scope>
    <source>
        <strain evidence="6">QUZm001</strain>
    </source>
</reference>
<dbReference type="InterPro" id="IPR037666">
    <property type="entry name" value="CCDC43"/>
</dbReference>
<sequence length="210" mass="24559">MNMATALEDFSSWLSRTLEELNTDEGIFGSYIQSILDSDETSEEKFEALQGILAEIIENEDEITKICNEILEKWQYHKRKEPPPQPISTEDVDTKLVKLLESQSLATTKQKKYTEEEKKIREAILSQYSQMTDDEGEGEEGNAVGDHKENDLQKNTNVQSVVHAEKIKREQAKLDSQRKKEKDKEDREKQKQLREEKKEKRKTQKGERRR</sequence>
<feature type="domain" description="CCDC43 PWI-like" evidence="5">
    <location>
        <begin position="6"/>
        <end position="79"/>
    </location>
</feature>
<feature type="region of interest" description="Disordered" evidence="4">
    <location>
        <begin position="128"/>
        <end position="210"/>
    </location>
</feature>
<evidence type="ECO:0000313" key="7">
    <source>
        <dbReference type="Proteomes" id="UP001168821"/>
    </source>
</evidence>
<proteinExistence type="inferred from homology"/>
<evidence type="ECO:0000256" key="3">
    <source>
        <dbReference type="ARBA" id="ARBA00023054"/>
    </source>
</evidence>
<feature type="compositionally biased region" description="Basic and acidic residues" evidence="4">
    <location>
        <begin position="163"/>
        <end position="198"/>
    </location>
</feature>
<evidence type="ECO:0000259" key="5">
    <source>
        <dbReference type="Pfam" id="PF26091"/>
    </source>
</evidence>
<comment type="caution">
    <text evidence="6">The sequence shown here is derived from an EMBL/GenBank/DDBJ whole genome shotgun (WGS) entry which is preliminary data.</text>
</comment>
<dbReference type="PANTHER" id="PTHR31684:SF2">
    <property type="entry name" value="COILED-COIL DOMAIN-CONTAINING PROTEIN 43"/>
    <property type="match status" value="1"/>
</dbReference>
<keyword evidence="3" id="KW-0175">Coiled coil</keyword>
<comment type="similarity">
    <text evidence="1">Belongs to the CCDC43 family.</text>
</comment>
<evidence type="ECO:0000313" key="6">
    <source>
        <dbReference type="EMBL" id="KAJ3656215.1"/>
    </source>
</evidence>
<feature type="compositionally biased region" description="Basic residues" evidence="4">
    <location>
        <begin position="199"/>
        <end position="210"/>
    </location>
</feature>
<dbReference type="EMBL" id="JALNTZ010000004">
    <property type="protein sequence ID" value="KAJ3656215.1"/>
    <property type="molecule type" value="Genomic_DNA"/>
</dbReference>